<evidence type="ECO:0000313" key="1">
    <source>
        <dbReference type="EMBL" id="MCP3053551.1"/>
    </source>
</evidence>
<evidence type="ECO:0000313" key="2">
    <source>
        <dbReference type="Proteomes" id="UP001155220"/>
    </source>
</evidence>
<reference evidence="1" key="1">
    <citation type="submission" date="2022-03" db="EMBL/GenBank/DDBJ databases">
        <title>Aurantimonas Liuensis sp. Nov., isolated from the hadal seawater of the Mariana Trench.</title>
        <authorList>
            <person name="Liu R."/>
        </authorList>
    </citation>
    <scope>NUCLEOTIDE SEQUENCE</scope>
    <source>
        <strain evidence="1">LRZ36</strain>
    </source>
</reference>
<organism evidence="1 2">
    <name type="scientific">Aurantimonas marianensis</name>
    <dbReference type="NCBI Taxonomy" id="2920428"/>
    <lineage>
        <taxon>Bacteria</taxon>
        <taxon>Pseudomonadati</taxon>
        <taxon>Pseudomonadota</taxon>
        <taxon>Alphaproteobacteria</taxon>
        <taxon>Hyphomicrobiales</taxon>
        <taxon>Aurantimonadaceae</taxon>
        <taxon>Aurantimonas</taxon>
    </lineage>
</organism>
<dbReference type="RefSeq" id="WP_253962449.1">
    <property type="nucleotide sequence ID" value="NZ_JALHBS010000001.1"/>
</dbReference>
<dbReference type="AlphaFoldDB" id="A0A9X2H3L3"/>
<gene>
    <name evidence="1" type="ORF">MJ956_00115</name>
</gene>
<sequence>MTPTNHDFDCQACGACCSYSPEWPRFSTEVDADLDRIPEKFVAADLSGMRCDGARCSALVGYVGIATACAVYALRPEVCRACVPGGDDCLMARRGLGLDGVVASASAAPTRTASERG</sequence>
<comment type="caution">
    <text evidence="1">The sequence shown here is derived from an EMBL/GenBank/DDBJ whole genome shotgun (WGS) entry which is preliminary data.</text>
</comment>
<keyword evidence="2" id="KW-1185">Reference proteome</keyword>
<proteinExistence type="predicted"/>
<dbReference type="InterPro" id="IPR005358">
    <property type="entry name" value="Puta_zinc/iron-chelating_dom"/>
</dbReference>
<name>A0A9X2H3L3_9HYPH</name>
<accession>A0A9X2H3L3</accession>
<dbReference type="Pfam" id="PF03692">
    <property type="entry name" value="CxxCxxCC"/>
    <property type="match status" value="1"/>
</dbReference>
<dbReference type="Proteomes" id="UP001155220">
    <property type="component" value="Unassembled WGS sequence"/>
</dbReference>
<protein>
    <submittedName>
        <fullName evidence="1">YkgJ family cysteine cluster protein</fullName>
    </submittedName>
</protein>
<dbReference type="EMBL" id="JALHBS010000001">
    <property type="protein sequence ID" value="MCP3053551.1"/>
    <property type="molecule type" value="Genomic_DNA"/>
</dbReference>